<keyword evidence="2" id="KW-0964">Secreted</keyword>
<dbReference type="EMBL" id="JAEPRD010000008">
    <property type="protein sequence ID" value="KAG2211692.1"/>
    <property type="molecule type" value="Genomic_DNA"/>
</dbReference>
<dbReference type="Pfam" id="PF06280">
    <property type="entry name" value="fn3_5"/>
    <property type="match status" value="1"/>
</dbReference>
<dbReference type="InterPro" id="IPR003137">
    <property type="entry name" value="PA_domain"/>
</dbReference>
<feature type="active site" description="Charge relay system" evidence="7 8">
    <location>
        <position position="530"/>
    </location>
</feature>
<evidence type="ECO:0000256" key="4">
    <source>
        <dbReference type="ARBA" id="ARBA00022729"/>
    </source>
</evidence>
<evidence type="ECO:0000256" key="1">
    <source>
        <dbReference type="ARBA" id="ARBA00011073"/>
    </source>
</evidence>
<dbReference type="InterPro" id="IPR010435">
    <property type="entry name" value="C5a/SBT2-like_Fn3"/>
</dbReference>
<feature type="domain" description="Peptidase S8/S53" evidence="9">
    <location>
        <begin position="159"/>
        <end position="545"/>
    </location>
</feature>
<dbReference type="Gene3D" id="3.40.50.200">
    <property type="entry name" value="Peptidase S8/S53 domain"/>
    <property type="match status" value="1"/>
</dbReference>
<organism evidence="12 13">
    <name type="scientific">Mucor saturninus</name>
    <dbReference type="NCBI Taxonomy" id="64648"/>
    <lineage>
        <taxon>Eukaryota</taxon>
        <taxon>Fungi</taxon>
        <taxon>Fungi incertae sedis</taxon>
        <taxon>Mucoromycota</taxon>
        <taxon>Mucoromycotina</taxon>
        <taxon>Mucoromycetes</taxon>
        <taxon>Mucorales</taxon>
        <taxon>Mucorineae</taxon>
        <taxon>Mucoraceae</taxon>
        <taxon>Mucor</taxon>
    </lineage>
</organism>
<dbReference type="InterPro" id="IPR022398">
    <property type="entry name" value="Peptidase_S8_His-AS"/>
</dbReference>
<dbReference type="OrthoDB" id="206201at2759"/>
<dbReference type="GO" id="GO:0016020">
    <property type="term" value="C:membrane"/>
    <property type="evidence" value="ECO:0007669"/>
    <property type="project" value="InterPro"/>
</dbReference>
<evidence type="ECO:0000256" key="3">
    <source>
        <dbReference type="ARBA" id="ARBA00022670"/>
    </source>
</evidence>
<evidence type="ECO:0000256" key="5">
    <source>
        <dbReference type="ARBA" id="ARBA00022801"/>
    </source>
</evidence>
<evidence type="ECO:0000259" key="10">
    <source>
        <dbReference type="Pfam" id="PF02225"/>
    </source>
</evidence>
<evidence type="ECO:0000259" key="9">
    <source>
        <dbReference type="Pfam" id="PF00082"/>
    </source>
</evidence>
<keyword evidence="13" id="KW-1185">Reference proteome</keyword>
<proteinExistence type="inferred from homology"/>
<dbReference type="InterPro" id="IPR050131">
    <property type="entry name" value="Peptidase_S8_subtilisin-like"/>
</dbReference>
<name>A0A8H7RK25_9FUNG</name>
<dbReference type="GO" id="GO:0006508">
    <property type="term" value="P:proteolysis"/>
    <property type="evidence" value="ECO:0007669"/>
    <property type="project" value="UniProtKB-KW"/>
</dbReference>
<comment type="caution">
    <text evidence="12">The sequence shown here is derived from an EMBL/GenBank/DDBJ whole genome shotgun (WGS) entry which is preliminary data.</text>
</comment>
<dbReference type="InterPro" id="IPR046450">
    <property type="entry name" value="PA_dom_sf"/>
</dbReference>
<evidence type="ECO:0000259" key="11">
    <source>
        <dbReference type="Pfam" id="PF06280"/>
    </source>
</evidence>
<dbReference type="GO" id="GO:0005615">
    <property type="term" value="C:extracellular space"/>
    <property type="evidence" value="ECO:0007669"/>
    <property type="project" value="TreeGrafter"/>
</dbReference>
<dbReference type="InterPro" id="IPR023828">
    <property type="entry name" value="Peptidase_S8_Ser-AS"/>
</dbReference>
<dbReference type="PANTHER" id="PTHR43806">
    <property type="entry name" value="PEPTIDASE S8"/>
    <property type="match status" value="1"/>
</dbReference>
<gene>
    <name evidence="12" type="ORF">INT47_008789</name>
</gene>
<feature type="domain" description="C5a peptidase/Subtilisin-like protease SBT2-like Fn3-like" evidence="11">
    <location>
        <begin position="605"/>
        <end position="722"/>
    </location>
</feature>
<evidence type="ECO:0000256" key="2">
    <source>
        <dbReference type="ARBA" id="ARBA00022512"/>
    </source>
</evidence>
<keyword evidence="3 8" id="KW-0645">Protease</keyword>
<evidence type="ECO:0000256" key="7">
    <source>
        <dbReference type="PIRSR" id="PIRSR615500-1"/>
    </source>
</evidence>
<dbReference type="Gene3D" id="2.60.40.1710">
    <property type="entry name" value="Subtilisin-like superfamily"/>
    <property type="match status" value="1"/>
</dbReference>
<feature type="active site" description="Charge relay system" evidence="7 8">
    <location>
        <position position="224"/>
    </location>
</feature>
<dbReference type="PROSITE" id="PS00137">
    <property type="entry name" value="SUBTILASE_HIS"/>
    <property type="match status" value="1"/>
</dbReference>
<evidence type="ECO:0000256" key="8">
    <source>
        <dbReference type="PROSITE-ProRule" id="PRU01240"/>
    </source>
</evidence>
<reference evidence="12" key="1">
    <citation type="submission" date="2020-12" db="EMBL/GenBank/DDBJ databases">
        <title>Metabolic potential, ecology and presence of endohyphal bacteria is reflected in genomic diversity of Mucoromycotina.</title>
        <authorList>
            <person name="Muszewska A."/>
            <person name="Okrasinska A."/>
            <person name="Steczkiewicz K."/>
            <person name="Drgas O."/>
            <person name="Orlowska M."/>
            <person name="Perlinska-Lenart U."/>
            <person name="Aleksandrzak-Piekarczyk T."/>
            <person name="Szatraj K."/>
            <person name="Zielenkiewicz U."/>
            <person name="Pilsyk S."/>
            <person name="Malc E."/>
            <person name="Mieczkowski P."/>
            <person name="Kruszewska J.S."/>
            <person name="Biernat P."/>
            <person name="Pawlowska J."/>
        </authorList>
    </citation>
    <scope>NUCLEOTIDE SEQUENCE</scope>
    <source>
        <strain evidence="12">WA0000017839</strain>
    </source>
</reference>
<sequence>MKKSSLSYFPIVVAGVCLAVFVMTADAVNVIHPKYKKGGNNVIPGRYLVNFENKSAGTLFAQSLEASNVDLSIKKKYSHEFFNGLSVHIDPTDDKLHASTLKTILDRSDVRSVTPVRLIQRPKVTVKTIKKGTKVPVASVIPHAMTQVDRVHTELKNKGKGVLVAILDTGVDYMLPALGGGFGKGFKVSKGYDLVGDAYNGYNTPTPDSDPLDACGAESGASGHGTHVSGIVAGFDPSNNFTGVAPEANLAMFRLFGCTGATGTDVIIEGILMAYDSGADVINLSLGEYSSWGDGDVEEDVINKVVAKGVNMVFSAGNAGDNGISTVGKPSTASAGFSIASIENAYHTIRTLTASGIDGPITYLPGGDDTIADNEVVMSDKTGAAADSCTPEQVSPNVNGKIALIQRGTCYFEDKAVNAMKAGAVAVIFYNNIPGEEILISVTANIPVISITNADGKALAAAIKKGTVKLTFDHKEVVAPSNLGGTVSDFSSLGAEAELNFKPQIAGVGGNVYSTLPRFLGGWGIMSGTSMSAPYVAGTMALYIHSEGSKKRQAVSFVHEQFQNYALPVKVYNSSVIDSPVRQGAGLVQVYDAITQKTHITPAQISFNDTSSSKYKKQTITVTNRGPKTISYEVKNDVSTAIAPYDVKTSGYTPLEPAENYSAAAKLRFSTKSFKLAPGKSKKITVTVTPPKTNPRDHIYYGGYIHVVSKQKSSGKDIKVPYFGVVGSQKTLPIFDTESGFPTVIDQSGNEYGAKDVFTFDRSIKNSEPVAAIRLLTPSKTIKAELLNATTKKVVGVFLTGLNYNGRNFLNSDDNQYSTYIWDGTYIPSSMPDAPLPIPAPAGTYVLRLSALKLFGNPKTKKDWETWTSGSIVLKN</sequence>
<accession>A0A8H7RK25</accession>
<dbReference type="Pfam" id="PF00082">
    <property type="entry name" value="Peptidase_S8"/>
    <property type="match status" value="1"/>
</dbReference>
<feature type="active site" description="Charge relay system" evidence="7 8">
    <location>
        <position position="168"/>
    </location>
</feature>
<dbReference type="Gene3D" id="3.50.30.30">
    <property type="match status" value="1"/>
</dbReference>
<dbReference type="InterPro" id="IPR000209">
    <property type="entry name" value="Peptidase_S8/S53_dom"/>
</dbReference>
<dbReference type="AlphaFoldDB" id="A0A8H7RK25"/>
<evidence type="ECO:0000313" key="12">
    <source>
        <dbReference type="EMBL" id="KAG2211692.1"/>
    </source>
</evidence>
<dbReference type="PROSITE" id="PS00138">
    <property type="entry name" value="SUBTILASE_SER"/>
    <property type="match status" value="1"/>
</dbReference>
<dbReference type="GO" id="GO:0004252">
    <property type="term" value="F:serine-type endopeptidase activity"/>
    <property type="evidence" value="ECO:0007669"/>
    <property type="project" value="UniProtKB-UniRule"/>
</dbReference>
<dbReference type="InterPro" id="IPR036852">
    <property type="entry name" value="Peptidase_S8/S53_dom_sf"/>
</dbReference>
<dbReference type="InterPro" id="IPR015500">
    <property type="entry name" value="Peptidase_S8_subtilisin-rel"/>
</dbReference>
<keyword evidence="4" id="KW-0732">Signal</keyword>
<dbReference type="PRINTS" id="PR00723">
    <property type="entry name" value="SUBTILISIN"/>
</dbReference>
<keyword evidence="6 8" id="KW-0720">Serine protease</keyword>
<dbReference type="PROSITE" id="PS51892">
    <property type="entry name" value="SUBTILASE"/>
    <property type="match status" value="1"/>
</dbReference>
<evidence type="ECO:0000256" key="6">
    <source>
        <dbReference type="ARBA" id="ARBA00022825"/>
    </source>
</evidence>
<dbReference type="SUPFAM" id="SSF52743">
    <property type="entry name" value="Subtilisin-like"/>
    <property type="match status" value="1"/>
</dbReference>
<dbReference type="SUPFAM" id="SSF52025">
    <property type="entry name" value="PA domain"/>
    <property type="match status" value="1"/>
</dbReference>
<dbReference type="CDD" id="cd02133">
    <property type="entry name" value="PA_C5a_like"/>
    <property type="match status" value="1"/>
</dbReference>
<feature type="domain" description="PA" evidence="10">
    <location>
        <begin position="376"/>
        <end position="459"/>
    </location>
</feature>
<protein>
    <submittedName>
        <fullName evidence="12">Uncharacterized protein</fullName>
    </submittedName>
</protein>
<dbReference type="PANTHER" id="PTHR43806:SF66">
    <property type="entry name" value="SERIN ENDOPEPTIDASE"/>
    <property type="match status" value="1"/>
</dbReference>
<evidence type="ECO:0000313" key="13">
    <source>
        <dbReference type="Proteomes" id="UP000603453"/>
    </source>
</evidence>
<keyword evidence="5 8" id="KW-0378">Hydrolase</keyword>
<keyword evidence="2" id="KW-0134">Cell wall</keyword>
<comment type="similarity">
    <text evidence="1 8">Belongs to the peptidase S8 family.</text>
</comment>
<dbReference type="Pfam" id="PF02225">
    <property type="entry name" value="PA"/>
    <property type="match status" value="1"/>
</dbReference>
<dbReference type="Proteomes" id="UP000603453">
    <property type="component" value="Unassembled WGS sequence"/>
</dbReference>